<evidence type="ECO:0000259" key="8">
    <source>
        <dbReference type="PROSITE" id="PS51462"/>
    </source>
</evidence>
<dbReference type="PANTHER" id="PTHR12318">
    <property type="entry name" value="TESTOSTERONE-REGULATED PROTEIN RP2"/>
    <property type="match status" value="1"/>
</dbReference>
<evidence type="ECO:0000256" key="6">
    <source>
        <dbReference type="ARBA" id="ARBA00022842"/>
    </source>
</evidence>
<evidence type="ECO:0000256" key="7">
    <source>
        <dbReference type="ARBA" id="ARBA00023211"/>
    </source>
</evidence>
<comment type="caution">
    <text evidence="9">The sequence shown here is derived from an EMBL/GenBank/DDBJ whole genome shotgun (WGS) entry which is preliminary data.</text>
</comment>
<dbReference type="InterPro" id="IPR000086">
    <property type="entry name" value="NUDIX_hydrolase_dom"/>
</dbReference>
<reference evidence="9 10" key="1">
    <citation type="journal article" date="2018" name="Gigascience">
        <title>Genomes of trombidid mites reveal novel predicted allergens and laterally-transferred genes associated with secondary metabolism.</title>
        <authorList>
            <person name="Dong X."/>
            <person name="Chaisiri K."/>
            <person name="Xia D."/>
            <person name="Armstrong S.D."/>
            <person name="Fang Y."/>
            <person name="Donnelly M.J."/>
            <person name="Kadowaki T."/>
            <person name="McGarry J.W."/>
            <person name="Darby A.C."/>
            <person name="Makepeace B.L."/>
        </authorList>
    </citation>
    <scope>NUCLEOTIDE SEQUENCE [LARGE SCALE GENOMIC DNA]</scope>
    <source>
        <strain evidence="9">UoL-WK</strain>
    </source>
</reference>
<keyword evidence="4" id="KW-0479">Metal-binding</keyword>
<gene>
    <name evidence="9" type="ORF">B4U79_08044</name>
</gene>
<protein>
    <submittedName>
        <fullName evidence="9">Nucleoside diphosphate-linked moiety X motif 19-like protein</fullName>
    </submittedName>
</protein>
<comment type="similarity">
    <text evidence="3">Belongs to the Nudix hydrolase family.</text>
</comment>
<evidence type="ECO:0000256" key="2">
    <source>
        <dbReference type="ARBA" id="ARBA00001946"/>
    </source>
</evidence>
<feature type="domain" description="Nudix hydrolase" evidence="8">
    <location>
        <begin position="43"/>
        <end position="279"/>
    </location>
</feature>
<evidence type="ECO:0000256" key="4">
    <source>
        <dbReference type="ARBA" id="ARBA00022723"/>
    </source>
</evidence>
<dbReference type="Proteomes" id="UP000285301">
    <property type="component" value="Unassembled WGS sequence"/>
</dbReference>
<evidence type="ECO:0000256" key="3">
    <source>
        <dbReference type="ARBA" id="ARBA00005582"/>
    </source>
</evidence>
<evidence type="ECO:0000313" key="9">
    <source>
        <dbReference type="EMBL" id="RWS06891.1"/>
    </source>
</evidence>
<dbReference type="EMBL" id="NCKU01003807">
    <property type="protein sequence ID" value="RWS06891.1"/>
    <property type="molecule type" value="Genomic_DNA"/>
</dbReference>
<comment type="cofactor">
    <cofactor evidence="2">
        <name>Mg(2+)</name>
        <dbReference type="ChEBI" id="CHEBI:18420"/>
    </cofactor>
</comment>
<dbReference type="STRING" id="1965070.A0A3S3RZ73"/>
<dbReference type="CDD" id="cd18870">
    <property type="entry name" value="NUDIX_AcylCoAdiphos_Nudt19"/>
    <property type="match status" value="1"/>
</dbReference>
<organism evidence="9 10">
    <name type="scientific">Dinothrombium tinctorium</name>
    <dbReference type="NCBI Taxonomy" id="1965070"/>
    <lineage>
        <taxon>Eukaryota</taxon>
        <taxon>Metazoa</taxon>
        <taxon>Ecdysozoa</taxon>
        <taxon>Arthropoda</taxon>
        <taxon>Chelicerata</taxon>
        <taxon>Arachnida</taxon>
        <taxon>Acari</taxon>
        <taxon>Acariformes</taxon>
        <taxon>Trombidiformes</taxon>
        <taxon>Prostigmata</taxon>
        <taxon>Anystina</taxon>
        <taxon>Parasitengona</taxon>
        <taxon>Trombidioidea</taxon>
        <taxon>Trombidiidae</taxon>
        <taxon>Dinothrombium</taxon>
    </lineage>
</organism>
<dbReference type="AlphaFoldDB" id="A0A3S3RZ73"/>
<proteinExistence type="inferred from homology"/>
<dbReference type="GO" id="GO:0016818">
    <property type="term" value="F:hydrolase activity, acting on acid anhydrides, in phosphorus-containing anhydrides"/>
    <property type="evidence" value="ECO:0007669"/>
    <property type="project" value="InterPro"/>
</dbReference>
<keyword evidence="5" id="KW-0378">Hydrolase</keyword>
<evidence type="ECO:0000256" key="5">
    <source>
        <dbReference type="ARBA" id="ARBA00022801"/>
    </source>
</evidence>
<dbReference type="Gene3D" id="3.90.79.10">
    <property type="entry name" value="Nucleoside Triphosphate Pyrophosphohydrolase"/>
    <property type="match status" value="1"/>
</dbReference>
<keyword evidence="6" id="KW-0460">Magnesium</keyword>
<accession>A0A3S3RZ73</accession>
<dbReference type="GO" id="GO:0005739">
    <property type="term" value="C:mitochondrion"/>
    <property type="evidence" value="ECO:0007669"/>
    <property type="project" value="TreeGrafter"/>
</dbReference>
<dbReference type="OrthoDB" id="1695362at2759"/>
<name>A0A3S3RZ73_9ACAR</name>
<dbReference type="PROSITE" id="PS51462">
    <property type="entry name" value="NUDIX"/>
    <property type="match status" value="1"/>
</dbReference>
<dbReference type="SUPFAM" id="SSF55811">
    <property type="entry name" value="Nudix"/>
    <property type="match status" value="1"/>
</dbReference>
<dbReference type="GO" id="GO:0046872">
    <property type="term" value="F:metal ion binding"/>
    <property type="evidence" value="ECO:0007669"/>
    <property type="project" value="UniProtKB-KW"/>
</dbReference>
<keyword evidence="10" id="KW-1185">Reference proteome</keyword>
<evidence type="ECO:0000256" key="1">
    <source>
        <dbReference type="ARBA" id="ARBA00001936"/>
    </source>
</evidence>
<keyword evidence="7" id="KW-0464">Manganese</keyword>
<dbReference type="InterPro" id="IPR039121">
    <property type="entry name" value="NUDT19"/>
</dbReference>
<dbReference type="PANTHER" id="PTHR12318:SF0">
    <property type="entry name" value="ACYL-COENZYME A DIPHOSPHATASE NUDT19"/>
    <property type="match status" value="1"/>
</dbReference>
<dbReference type="InterPro" id="IPR015797">
    <property type="entry name" value="NUDIX_hydrolase-like_dom_sf"/>
</dbReference>
<feature type="non-terminal residue" evidence="9">
    <location>
        <position position="396"/>
    </location>
</feature>
<sequence length="396" mass="44678">MSAVPWKEAASLIIVARTSVSQRVGHNLGKTVVISSRVITSTKDREAKSALTKNDYRLLMVKRSGLSSFMASAYVFPGGRVETADYSSRWWSVFENIGIYKVDLLSKFGNINGPRPPMITDPITVKNAHIDGSFLPSDIALRIAAIRETFEETGILLLTFNRESPSSQTPLSDLDETEVDLATWREKVREDPAAFIDLCLETKLCPDVWSLYEWWNWLTPISVGHKRFDTMFYVCCLERQPKVVLDNSEITTLKWCTPTEMLEEHVQEKVFLAPPQVYELSRIKNLTSFSSMKDFAEKRQQHGTERWLPVLATYKDGALSLLPGDDLYPKIPDVIGRKPVPDFPQTLSEMRAKAVSINRIELRGPTCVALCNQTLSCGQLIPVTYTHLQGTLQSML</sequence>
<comment type="cofactor">
    <cofactor evidence="1">
        <name>Mn(2+)</name>
        <dbReference type="ChEBI" id="CHEBI:29035"/>
    </cofactor>
</comment>
<evidence type="ECO:0000313" key="10">
    <source>
        <dbReference type="Proteomes" id="UP000285301"/>
    </source>
</evidence>